<feature type="transmembrane region" description="Helical" evidence="6">
    <location>
        <begin position="48"/>
        <end position="70"/>
    </location>
</feature>
<dbReference type="AlphaFoldDB" id="X1KHB3"/>
<dbReference type="PANTHER" id="PTHR30482">
    <property type="entry name" value="HIGH-AFFINITY BRANCHED-CHAIN AMINO ACID TRANSPORT SYSTEM PERMEASE"/>
    <property type="match status" value="1"/>
</dbReference>
<sequence>MTIIGITVISVLGLNILTGYCNQVSLGHSGFMAVGAYTSAILCSNLGWSFWAALPCAALAAGLVGIIFGLPSLRVKGFYLILATVAAYFIIMWVILQFQNVTGGADGLAVSRPEIGGFVLKSKASYFYLVMIIACLATFFAQNIVRTRAGRAFIAIRDNDLAAEVMGVNLWAYKLMAFFIGCVFAGVAGSLLVHYFAFATVDQFPFMNSVWYLGMLIVGGIGSVPGAIFG</sequence>
<keyword evidence="4 6" id="KW-1133">Transmembrane helix</keyword>
<evidence type="ECO:0000256" key="3">
    <source>
        <dbReference type="ARBA" id="ARBA00022692"/>
    </source>
</evidence>
<feature type="transmembrane region" description="Helical" evidence="6">
    <location>
        <begin position="77"/>
        <end position="96"/>
    </location>
</feature>
<feature type="transmembrane region" description="Helical" evidence="6">
    <location>
        <begin position="210"/>
        <end position="229"/>
    </location>
</feature>
<dbReference type="GO" id="GO:0005886">
    <property type="term" value="C:plasma membrane"/>
    <property type="evidence" value="ECO:0007669"/>
    <property type="project" value="UniProtKB-SubCell"/>
</dbReference>
<gene>
    <name evidence="7" type="ORF">S03H2_58714</name>
</gene>
<keyword evidence="5 6" id="KW-0472">Membrane</keyword>
<evidence type="ECO:0000313" key="7">
    <source>
        <dbReference type="EMBL" id="GAH89534.1"/>
    </source>
</evidence>
<reference evidence="7" key="1">
    <citation type="journal article" date="2014" name="Front. Microbiol.">
        <title>High frequency of phylogenetically diverse reductive dehalogenase-homologous genes in deep subseafloor sedimentary metagenomes.</title>
        <authorList>
            <person name="Kawai M."/>
            <person name="Futagami T."/>
            <person name="Toyoda A."/>
            <person name="Takaki Y."/>
            <person name="Nishi S."/>
            <person name="Hori S."/>
            <person name="Arai W."/>
            <person name="Tsubouchi T."/>
            <person name="Morono Y."/>
            <person name="Uchiyama I."/>
            <person name="Ito T."/>
            <person name="Fujiyama A."/>
            <person name="Inagaki F."/>
            <person name="Takami H."/>
        </authorList>
    </citation>
    <scope>NUCLEOTIDE SEQUENCE</scope>
    <source>
        <strain evidence="7">Expedition CK06-06</strain>
    </source>
</reference>
<dbReference type="InterPro" id="IPR001851">
    <property type="entry name" value="ABC_transp_permease"/>
</dbReference>
<evidence type="ECO:0000256" key="6">
    <source>
        <dbReference type="SAM" id="Phobius"/>
    </source>
</evidence>
<evidence type="ECO:0000256" key="1">
    <source>
        <dbReference type="ARBA" id="ARBA00004651"/>
    </source>
</evidence>
<evidence type="ECO:0000256" key="2">
    <source>
        <dbReference type="ARBA" id="ARBA00022475"/>
    </source>
</evidence>
<comment type="caution">
    <text evidence="7">The sequence shown here is derived from an EMBL/GenBank/DDBJ whole genome shotgun (WGS) entry which is preliminary data.</text>
</comment>
<dbReference type="PANTHER" id="PTHR30482:SF5">
    <property type="entry name" value="ABC TRANSPORTER PERMEASE PROTEIN"/>
    <property type="match status" value="1"/>
</dbReference>
<keyword evidence="2" id="KW-1003">Cell membrane</keyword>
<organism evidence="7">
    <name type="scientific">marine sediment metagenome</name>
    <dbReference type="NCBI Taxonomy" id="412755"/>
    <lineage>
        <taxon>unclassified sequences</taxon>
        <taxon>metagenomes</taxon>
        <taxon>ecological metagenomes</taxon>
    </lineage>
</organism>
<name>X1KHB3_9ZZZZ</name>
<keyword evidence="3 6" id="KW-0812">Transmembrane</keyword>
<evidence type="ECO:0000256" key="5">
    <source>
        <dbReference type="ARBA" id="ARBA00023136"/>
    </source>
</evidence>
<comment type="subcellular location">
    <subcellularLocation>
        <location evidence="1">Cell membrane</location>
        <topology evidence="1">Multi-pass membrane protein</topology>
    </subcellularLocation>
</comment>
<evidence type="ECO:0000256" key="4">
    <source>
        <dbReference type="ARBA" id="ARBA00022989"/>
    </source>
</evidence>
<dbReference type="GO" id="GO:0015658">
    <property type="term" value="F:branched-chain amino acid transmembrane transporter activity"/>
    <property type="evidence" value="ECO:0007669"/>
    <property type="project" value="InterPro"/>
</dbReference>
<dbReference type="EMBL" id="BARU01037716">
    <property type="protein sequence ID" value="GAH89534.1"/>
    <property type="molecule type" value="Genomic_DNA"/>
</dbReference>
<evidence type="ECO:0008006" key="8">
    <source>
        <dbReference type="Google" id="ProtNLM"/>
    </source>
</evidence>
<feature type="transmembrane region" description="Helical" evidence="6">
    <location>
        <begin position="175"/>
        <end position="198"/>
    </location>
</feature>
<dbReference type="InterPro" id="IPR043428">
    <property type="entry name" value="LivM-like"/>
</dbReference>
<dbReference type="CDD" id="cd06581">
    <property type="entry name" value="TM_PBP1_LivM_like"/>
    <property type="match status" value="1"/>
</dbReference>
<protein>
    <recommendedName>
        <fullName evidence="8">Branched-chain amino acid ABC transporter permease</fullName>
    </recommendedName>
</protein>
<accession>X1KHB3</accession>
<feature type="transmembrane region" description="Helical" evidence="6">
    <location>
        <begin position="126"/>
        <end position="145"/>
    </location>
</feature>
<proteinExistence type="predicted"/>
<dbReference type="Pfam" id="PF02653">
    <property type="entry name" value="BPD_transp_2"/>
    <property type="match status" value="1"/>
</dbReference>
<feature type="non-terminal residue" evidence="7">
    <location>
        <position position="230"/>
    </location>
</feature>